<organism evidence="1 2">
    <name type="scientific">Ditylenchus destructor</name>
    <dbReference type="NCBI Taxonomy" id="166010"/>
    <lineage>
        <taxon>Eukaryota</taxon>
        <taxon>Metazoa</taxon>
        <taxon>Ecdysozoa</taxon>
        <taxon>Nematoda</taxon>
        <taxon>Chromadorea</taxon>
        <taxon>Rhabditida</taxon>
        <taxon>Tylenchina</taxon>
        <taxon>Tylenchomorpha</taxon>
        <taxon>Sphaerularioidea</taxon>
        <taxon>Anguinidae</taxon>
        <taxon>Anguininae</taxon>
        <taxon>Ditylenchus</taxon>
    </lineage>
</organism>
<dbReference type="EMBL" id="JAKKPZ010000468">
    <property type="protein sequence ID" value="KAI1694806.1"/>
    <property type="molecule type" value="Genomic_DNA"/>
</dbReference>
<protein>
    <submittedName>
        <fullName evidence="1">Uncharacterized protein</fullName>
    </submittedName>
</protein>
<gene>
    <name evidence="1" type="ORF">DdX_19925</name>
</gene>
<accession>A0AAD4MHK5</accession>
<name>A0AAD4MHK5_9BILA</name>
<dbReference type="Proteomes" id="UP001201812">
    <property type="component" value="Unassembled WGS sequence"/>
</dbReference>
<keyword evidence="2" id="KW-1185">Reference proteome</keyword>
<comment type="caution">
    <text evidence="1">The sequence shown here is derived from an EMBL/GenBank/DDBJ whole genome shotgun (WGS) entry which is preliminary data.</text>
</comment>
<evidence type="ECO:0000313" key="1">
    <source>
        <dbReference type="EMBL" id="KAI1694806.1"/>
    </source>
</evidence>
<dbReference type="AlphaFoldDB" id="A0AAD4MHK5"/>
<proteinExistence type="predicted"/>
<reference evidence="1" key="1">
    <citation type="submission" date="2022-01" db="EMBL/GenBank/DDBJ databases">
        <title>Genome Sequence Resource for Two Populations of Ditylenchus destructor, the Migratory Endoparasitic Phytonematode.</title>
        <authorList>
            <person name="Zhang H."/>
            <person name="Lin R."/>
            <person name="Xie B."/>
        </authorList>
    </citation>
    <scope>NUCLEOTIDE SEQUENCE</scope>
    <source>
        <strain evidence="1">BazhouSP</strain>
    </source>
</reference>
<evidence type="ECO:0000313" key="2">
    <source>
        <dbReference type="Proteomes" id="UP001201812"/>
    </source>
</evidence>
<sequence>MMNVLANFDRAELEIVLITLRLFEKVIRQKFSKSPFRIFKLLDIVAIELGLKNRSVFLLQDGSNVQEFRNGIGENEPLYWDLGNISCSNSDTVVG</sequence>